<evidence type="ECO:0000313" key="2">
    <source>
        <dbReference type="EMBL" id="SVC27764.1"/>
    </source>
</evidence>
<dbReference type="PANTHER" id="PTHR33219">
    <property type="entry name" value="YLMG HOMOLOG PROTEIN 2, CHLOROPLASTIC"/>
    <property type="match status" value="1"/>
</dbReference>
<reference evidence="2" key="1">
    <citation type="submission" date="2018-05" db="EMBL/GenBank/DDBJ databases">
        <authorList>
            <person name="Lanie J.A."/>
            <person name="Ng W.-L."/>
            <person name="Kazmierczak K.M."/>
            <person name="Andrzejewski T.M."/>
            <person name="Davidsen T.M."/>
            <person name="Wayne K.J."/>
            <person name="Tettelin H."/>
            <person name="Glass J.I."/>
            <person name="Rusch D."/>
            <person name="Podicherti R."/>
            <person name="Tsui H.-C.T."/>
            <person name="Winkler M.E."/>
        </authorList>
    </citation>
    <scope>NUCLEOTIDE SEQUENCE</scope>
</reference>
<evidence type="ECO:0000256" key="1">
    <source>
        <dbReference type="SAM" id="Phobius"/>
    </source>
</evidence>
<gene>
    <name evidence="2" type="ORF">METZ01_LOCUS280618</name>
</gene>
<dbReference type="PANTHER" id="PTHR33219:SF14">
    <property type="entry name" value="PROTEIN COFACTOR ASSEMBLY OF COMPLEX C SUBUNIT B CCB3, CHLOROPLASTIC-RELATED"/>
    <property type="match status" value="1"/>
</dbReference>
<name>A0A382KSI1_9ZZZZ</name>
<dbReference type="EMBL" id="UINC01082729">
    <property type="protein sequence ID" value="SVC27764.1"/>
    <property type="molecule type" value="Genomic_DNA"/>
</dbReference>
<dbReference type="GO" id="GO:0016020">
    <property type="term" value="C:membrane"/>
    <property type="evidence" value="ECO:0007669"/>
    <property type="project" value="InterPro"/>
</dbReference>
<keyword evidence="1" id="KW-0472">Membrane</keyword>
<sequence length="97" mass="11535">MKAIYLLAYELLNIYKWIVIANVIISWLVAFNVLNTQNRFVYSILELTYRLTDPILNRIRRFLPNLGTLDISPIILLLLIWFIEMCMKLYIAPILFN</sequence>
<organism evidence="2">
    <name type="scientific">marine metagenome</name>
    <dbReference type="NCBI Taxonomy" id="408172"/>
    <lineage>
        <taxon>unclassified sequences</taxon>
        <taxon>metagenomes</taxon>
        <taxon>ecological metagenomes</taxon>
    </lineage>
</organism>
<evidence type="ECO:0008006" key="3">
    <source>
        <dbReference type="Google" id="ProtNLM"/>
    </source>
</evidence>
<keyword evidence="1" id="KW-1133">Transmembrane helix</keyword>
<dbReference type="Pfam" id="PF02325">
    <property type="entry name" value="CCB3_YggT"/>
    <property type="match status" value="1"/>
</dbReference>
<protein>
    <recommendedName>
        <fullName evidence="3">YggT family protein</fullName>
    </recommendedName>
</protein>
<dbReference type="AlphaFoldDB" id="A0A382KSI1"/>
<accession>A0A382KSI1</accession>
<keyword evidence="1" id="KW-0812">Transmembrane</keyword>
<feature type="transmembrane region" description="Helical" evidence="1">
    <location>
        <begin position="14"/>
        <end position="34"/>
    </location>
</feature>
<proteinExistence type="predicted"/>
<dbReference type="InterPro" id="IPR003425">
    <property type="entry name" value="CCB3/YggT"/>
</dbReference>